<feature type="domain" description="Peptidase M16 N-terminal" evidence="1">
    <location>
        <begin position="1"/>
        <end position="72"/>
    </location>
</feature>
<dbReference type="AlphaFoldDB" id="A0A804MVK7"/>
<name>A0A804MVK7_MAIZE</name>
<dbReference type="Gene3D" id="3.30.830.10">
    <property type="entry name" value="Metalloenzyme, LuxS/M16 peptidase-like"/>
    <property type="match status" value="1"/>
</dbReference>
<evidence type="ECO:0000259" key="1">
    <source>
        <dbReference type="Pfam" id="PF00675"/>
    </source>
</evidence>
<evidence type="ECO:0000313" key="2">
    <source>
        <dbReference type="EnsemblPlants" id="Zm00001eb114840_P001"/>
    </source>
</evidence>
<dbReference type="InterPro" id="IPR011249">
    <property type="entry name" value="Metalloenz_LuxS/M16"/>
</dbReference>
<organism evidence="2 3">
    <name type="scientific">Zea mays</name>
    <name type="common">Maize</name>
    <dbReference type="NCBI Taxonomy" id="4577"/>
    <lineage>
        <taxon>Eukaryota</taxon>
        <taxon>Viridiplantae</taxon>
        <taxon>Streptophyta</taxon>
        <taxon>Embryophyta</taxon>
        <taxon>Tracheophyta</taxon>
        <taxon>Spermatophyta</taxon>
        <taxon>Magnoliopsida</taxon>
        <taxon>Liliopsida</taxon>
        <taxon>Poales</taxon>
        <taxon>Poaceae</taxon>
        <taxon>PACMAD clade</taxon>
        <taxon>Panicoideae</taxon>
        <taxon>Andropogonodae</taxon>
        <taxon>Andropogoneae</taxon>
        <taxon>Tripsacinae</taxon>
        <taxon>Zea</taxon>
    </lineage>
</organism>
<protein>
    <recommendedName>
        <fullName evidence="1">Peptidase M16 N-terminal domain-containing protein</fullName>
    </recommendedName>
</protein>
<dbReference type="Gramene" id="Zm00001eb114840_T001">
    <property type="protein sequence ID" value="Zm00001eb114840_P001"/>
    <property type="gene ID" value="Zm00001eb114840"/>
</dbReference>
<evidence type="ECO:0000313" key="3">
    <source>
        <dbReference type="Proteomes" id="UP000007305"/>
    </source>
</evidence>
<reference evidence="2" key="3">
    <citation type="submission" date="2021-05" db="UniProtKB">
        <authorList>
            <consortium name="EnsemblPlants"/>
        </authorList>
    </citation>
    <scope>IDENTIFICATION</scope>
    <source>
        <strain evidence="2">cv. B73</strain>
    </source>
</reference>
<reference evidence="3" key="1">
    <citation type="submission" date="2015-12" db="EMBL/GenBank/DDBJ databases">
        <title>Update maize B73 reference genome by single molecule sequencing technologies.</title>
        <authorList>
            <consortium name="Maize Genome Sequencing Project"/>
            <person name="Ware D."/>
        </authorList>
    </citation>
    <scope>NUCLEOTIDE SEQUENCE [LARGE SCALE GENOMIC DNA]</scope>
    <source>
        <strain evidence="3">cv. B73</strain>
    </source>
</reference>
<sequence>MAFKSTVNRTHLRLVREVEAIGGNVSASASCEQMSYTYDALKSYTPEMVEVLIDNVRNPAFLDWEVKEQIRSFVHMANDAFGRRVAKLLGDVFHVLLLVLLKTPLSVVSDREQLFRDDWGNWAARCRQVNHHERALLI</sequence>
<proteinExistence type="predicted"/>
<accession>A0A804MVK7</accession>
<dbReference type="InterPro" id="IPR011765">
    <property type="entry name" value="Pept_M16_N"/>
</dbReference>
<dbReference type="InParanoid" id="A0A804MVK7"/>
<dbReference type="InterPro" id="IPR050361">
    <property type="entry name" value="MPP/UQCRC_Complex"/>
</dbReference>
<dbReference type="Pfam" id="PF00675">
    <property type="entry name" value="Peptidase_M16"/>
    <property type="match status" value="1"/>
</dbReference>
<dbReference type="PANTHER" id="PTHR11851:SF190">
    <property type="entry name" value="MITOCHONDRIAL-PROCESSING PEPTIDASE SUBUNIT ALPHA"/>
    <property type="match status" value="1"/>
</dbReference>
<dbReference type="PANTHER" id="PTHR11851">
    <property type="entry name" value="METALLOPROTEASE"/>
    <property type="match status" value="1"/>
</dbReference>
<dbReference type="Proteomes" id="UP000007305">
    <property type="component" value="Chromosome 2"/>
</dbReference>
<dbReference type="GO" id="GO:0046872">
    <property type="term" value="F:metal ion binding"/>
    <property type="evidence" value="ECO:0007669"/>
    <property type="project" value="InterPro"/>
</dbReference>
<dbReference type="EnsemblPlants" id="Zm00001eb114840_T001">
    <property type="protein sequence ID" value="Zm00001eb114840_P001"/>
    <property type="gene ID" value="Zm00001eb114840"/>
</dbReference>
<dbReference type="PROSITE" id="PS51257">
    <property type="entry name" value="PROKAR_LIPOPROTEIN"/>
    <property type="match status" value="1"/>
</dbReference>
<keyword evidence="3" id="KW-1185">Reference proteome</keyword>
<reference evidence="2" key="2">
    <citation type="submission" date="2019-07" db="EMBL/GenBank/DDBJ databases">
        <authorList>
            <person name="Seetharam A."/>
            <person name="Woodhouse M."/>
            <person name="Cannon E."/>
        </authorList>
    </citation>
    <scope>NUCLEOTIDE SEQUENCE [LARGE SCALE GENOMIC DNA]</scope>
    <source>
        <strain evidence="2">cv. B73</strain>
    </source>
</reference>
<dbReference type="SUPFAM" id="SSF63411">
    <property type="entry name" value="LuxS/MPP-like metallohydrolase"/>
    <property type="match status" value="1"/>
</dbReference>